<accession>A0A2N7PKG3</accession>
<comment type="function">
    <text evidence="8 9">Thiol-specific peroxidase that catalyzes the reduction of hydrogen peroxide and organic hydroperoxides to water and alcohols, respectively. Plays a role in cell protection against oxidative stress by detoxifying peroxides.</text>
</comment>
<evidence type="ECO:0000256" key="8">
    <source>
        <dbReference type="ARBA" id="ARBA00037420"/>
    </source>
</evidence>
<dbReference type="GO" id="GO:0005829">
    <property type="term" value="C:cytosol"/>
    <property type="evidence" value="ECO:0007669"/>
    <property type="project" value="TreeGrafter"/>
</dbReference>
<organism evidence="12 13">
    <name type="scientific">Caldimicrobium thiodismutans</name>
    <dbReference type="NCBI Taxonomy" id="1653476"/>
    <lineage>
        <taxon>Bacteria</taxon>
        <taxon>Pseudomonadati</taxon>
        <taxon>Thermodesulfobacteriota</taxon>
        <taxon>Thermodesulfobacteria</taxon>
        <taxon>Thermodesulfobacteriales</taxon>
        <taxon>Thermodesulfobacteriaceae</taxon>
        <taxon>Caldimicrobium</taxon>
    </lineage>
</organism>
<dbReference type="Gene3D" id="3.30.1020.10">
    <property type="entry name" value="Antioxidant, Horf6, Chain A, domain2"/>
    <property type="match status" value="1"/>
</dbReference>
<dbReference type="InterPro" id="IPR000866">
    <property type="entry name" value="AhpC/TSA"/>
</dbReference>
<dbReference type="SUPFAM" id="SSF52833">
    <property type="entry name" value="Thioredoxin-like"/>
    <property type="match status" value="1"/>
</dbReference>
<evidence type="ECO:0000259" key="11">
    <source>
        <dbReference type="PROSITE" id="PS51352"/>
    </source>
</evidence>
<dbReference type="Gene3D" id="3.40.30.10">
    <property type="entry name" value="Glutaredoxin"/>
    <property type="match status" value="1"/>
</dbReference>
<dbReference type="GO" id="GO:0006979">
    <property type="term" value="P:response to oxidative stress"/>
    <property type="evidence" value="ECO:0007669"/>
    <property type="project" value="TreeGrafter"/>
</dbReference>
<dbReference type="GO" id="GO:0045454">
    <property type="term" value="P:cell redox homeostasis"/>
    <property type="evidence" value="ECO:0007669"/>
    <property type="project" value="TreeGrafter"/>
</dbReference>
<keyword evidence="9" id="KW-1015">Disulfide bond</keyword>
<feature type="active site" description="Cysteine sulfenic acid (-SOH) intermediate; for peroxidase activity" evidence="10">
    <location>
        <position position="52"/>
    </location>
</feature>
<comment type="similarity">
    <text evidence="1">Belongs to the peroxiredoxin family. AhpC/Prx1 subfamily.</text>
</comment>
<dbReference type="CDD" id="cd03016">
    <property type="entry name" value="PRX_1cys"/>
    <property type="match status" value="1"/>
</dbReference>
<feature type="binding site" evidence="9">
    <location>
        <position position="129"/>
    </location>
    <ligand>
        <name>substrate</name>
    </ligand>
</feature>
<dbReference type="GO" id="GO:0008379">
    <property type="term" value="F:thioredoxin peroxidase activity"/>
    <property type="evidence" value="ECO:0007669"/>
    <property type="project" value="TreeGrafter"/>
</dbReference>
<protein>
    <recommendedName>
        <fullName evidence="9">Peroxiredoxin</fullName>
        <ecNumber evidence="9">1.11.1.24</ecNumber>
    </recommendedName>
    <alternativeName>
        <fullName evidence="9">Thioredoxin peroxidase</fullName>
    </alternativeName>
    <alternativeName>
        <fullName evidence="9">Thioredoxin-dependent peroxiredoxin</fullName>
    </alternativeName>
</protein>
<dbReference type="PANTHER" id="PTHR10681">
    <property type="entry name" value="THIOREDOXIN PEROXIDASE"/>
    <property type="match status" value="1"/>
</dbReference>
<keyword evidence="5 9" id="KW-0560">Oxidoreductase</keyword>
<name>A0A2N7PKG3_9BACT</name>
<dbReference type="InterPro" id="IPR013766">
    <property type="entry name" value="Thioredoxin_domain"/>
</dbReference>
<dbReference type="Pfam" id="PF00578">
    <property type="entry name" value="AhpC-TSA"/>
    <property type="match status" value="1"/>
</dbReference>
<gene>
    <name evidence="12" type="ORF">C0197_01895</name>
</gene>
<evidence type="ECO:0000313" key="12">
    <source>
        <dbReference type="EMBL" id="PMP63751.1"/>
    </source>
</evidence>
<evidence type="ECO:0000256" key="6">
    <source>
        <dbReference type="ARBA" id="ARBA00023284"/>
    </source>
</evidence>
<comment type="subunit">
    <text evidence="9">Homodecamer. Pentamer of dimers that assemble into a ring structure.</text>
</comment>
<dbReference type="FunFam" id="3.40.30.10:FF:000011">
    <property type="entry name" value="Peroxiredoxin PRX1"/>
    <property type="match status" value="1"/>
</dbReference>
<dbReference type="PROSITE" id="PS51352">
    <property type="entry name" value="THIOREDOXIN_2"/>
    <property type="match status" value="1"/>
</dbReference>
<comment type="miscellaneous">
    <text evidence="9">The active site is a conserved redox-active cysteine residue, the peroxidatic cysteine (C(P)), which makes the nucleophilic attack on the peroxide substrate. The peroxide oxidizes the C(P)-SH to cysteine sulfenic acid (C(P)-SOH), which then reacts with another cysteine residue, the resolving cysteine (C(R)), to form a disulfide bridge. The disulfide is subsequently reduced by an appropriate electron donor to complete the catalytic cycle. Although the primary sequence of this enzyme is similar to those of the 1-Cys Prx6 enzymes, its catalytic properties resemble those of the typical 2-Cys Prxs and C(R) is provided by the other dimeric subunit to form an intersubunit disulfide. The disulfide is subsequently reduced by thioredoxin.</text>
</comment>
<dbReference type="EC" id="1.11.1.24" evidence="9"/>
<dbReference type="GO" id="GO:0033554">
    <property type="term" value="P:cellular response to stress"/>
    <property type="evidence" value="ECO:0007669"/>
    <property type="project" value="TreeGrafter"/>
</dbReference>
<dbReference type="GO" id="GO:0042744">
    <property type="term" value="P:hydrogen peroxide catabolic process"/>
    <property type="evidence" value="ECO:0007669"/>
    <property type="project" value="TreeGrafter"/>
</dbReference>
<feature type="disulfide bond" description="Interchain (with Cys-221); in linked form" evidence="9">
    <location>
        <position position="52"/>
    </location>
</feature>
<dbReference type="EMBL" id="PNIE01000028">
    <property type="protein sequence ID" value="PMP63751.1"/>
    <property type="molecule type" value="Genomic_DNA"/>
</dbReference>
<feature type="disulfide bond" description="Interchain (with Cys-52); in linked form" evidence="9">
    <location>
        <position position="221"/>
    </location>
</feature>
<evidence type="ECO:0000256" key="4">
    <source>
        <dbReference type="ARBA" id="ARBA00022862"/>
    </source>
</evidence>
<feature type="active site" description="Cysteine sulfenic acid (-SOH) intermediate" evidence="9">
    <location>
        <position position="52"/>
    </location>
</feature>
<dbReference type="HAMAP" id="MF_00401">
    <property type="entry name" value="Peroxiredoxin"/>
    <property type="match status" value="1"/>
</dbReference>
<dbReference type="Proteomes" id="UP000235731">
    <property type="component" value="Unassembled WGS sequence"/>
</dbReference>
<evidence type="ECO:0000256" key="9">
    <source>
        <dbReference type="HAMAP-Rule" id="MF_00401"/>
    </source>
</evidence>
<evidence type="ECO:0000256" key="3">
    <source>
        <dbReference type="ARBA" id="ARBA00022559"/>
    </source>
</evidence>
<keyword evidence="6 9" id="KW-0676">Redox-active center</keyword>
<dbReference type="PANTHER" id="PTHR10681:SF128">
    <property type="entry name" value="THIOREDOXIN-DEPENDENT PEROXIDE REDUCTASE, MITOCHONDRIAL"/>
    <property type="match status" value="1"/>
</dbReference>
<dbReference type="InterPro" id="IPR022915">
    <property type="entry name" value="Peroxiredoxin_TDXH"/>
</dbReference>
<evidence type="ECO:0000256" key="2">
    <source>
        <dbReference type="ARBA" id="ARBA00022490"/>
    </source>
</evidence>
<dbReference type="InterPro" id="IPR024706">
    <property type="entry name" value="Peroxiredoxin_AhpC-typ"/>
</dbReference>
<dbReference type="PIRSF" id="PIRSF000239">
    <property type="entry name" value="AHPC"/>
    <property type="match status" value="1"/>
</dbReference>
<keyword evidence="4 9" id="KW-0049">Antioxidant</keyword>
<keyword evidence="2 9" id="KW-0963">Cytoplasm</keyword>
<dbReference type="Pfam" id="PF10417">
    <property type="entry name" value="1-cysPrx_C"/>
    <property type="match status" value="1"/>
</dbReference>
<evidence type="ECO:0000256" key="7">
    <source>
        <dbReference type="ARBA" id="ARBA00025719"/>
    </source>
</evidence>
<feature type="disulfide bond" description="Alternate" evidence="9">
    <location>
        <begin position="215"/>
        <end position="221"/>
    </location>
</feature>
<comment type="subcellular location">
    <subcellularLocation>
        <location evidence="9">Cytoplasm</location>
    </subcellularLocation>
</comment>
<dbReference type="InterPro" id="IPR045020">
    <property type="entry name" value="PRX_1cys"/>
</dbReference>
<evidence type="ECO:0000256" key="1">
    <source>
        <dbReference type="ARBA" id="ARBA00009796"/>
    </source>
</evidence>
<dbReference type="InterPro" id="IPR050217">
    <property type="entry name" value="Peroxiredoxin"/>
</dbReference>
<dbReference type="NCBIfam" id="NF009668">
    <property type="entry name" value="PRK13189.1"/>
    <property type="match status" value="1"/>
</dbReference>
<keyword evidence="3 9" id="KW-0575">Peroxidase</keyword>
<dbReference type="AlphaFoldDB" id="A0A2N7PKG3"/>
<dbReference type="InterPro" id="IPR019479">
    <property type="entry name" value="Peroxiredoxin_C"/>
</dbReference>
<evidence type="ECO:0000313" key="13">
    <source>
        <dbReference type="Proteomes" id="UP000235731"/>
    </source>
</evidence>
<evidence type="ECO:0000256" key="10">
    <source>
        <dbReference type="PIRSR" id="PIRSR000239-1"/>
    </source>
</evidence>
<comment type="caution">
    <text evidence="12">The sequence shown here is derived from an EMBL/GenBank/DDBJ whole genome shotgun (WGS) entry which is preliminary data.</text>
</comment>
<proteinExistence type="inferred from homology"/>
<comment type="catalytic activity">
    <reaction evidence="9">
        <text>a hydroperoxide + [thioredoxin]-dithiol = an alcohol + [thioredoxin]-disulfide + H2O</text>
        <dbReference type="Rhea" id="RHEA:62620"/>
        <dbReference type="Rhea" id="RHEA-COMP:10698"/>
        <dbReference type="Rhea" id="RHEA-COMP:10700"/>
        <dbReference type="ChEBI" id="CHEBI:15377"/>
        <dbReference type="ChEBI" id="CHEBI:29950"/>
        <dbReference type="ChEBI" id="CHEBI:30879"/>
        <dbReference type="ChEBI" id="CHEBI:35924"/>
        <dbReference type="ChEBI" id="CHEBI:50058"/>
        <dbReference type="EC" id="1.11.1.24"/>
    </reaction>
</comment>
<feature type="domain" description="Thioredoxin" evidence="11">
    <location>
        <begin position="10"/>
        <end position="166"/>
    </location>
</feature>
<dbReference type="InterPro" id="IPR036249">
    <property type="entry name" value="Thioredoxin-like_sf"/>
</dbReference>
<evidence type="ECO:0000256" key="5">
    <source>
        <dbReference type="ARBA" id="ARBA00023002"/>
    </source>
</evidence>
<comment type="similarity">
    <text evidence="7 9">Belongs to the peroxiredoxin family. Prx6 subfamily.</text>
</comment>
<reference evidence="12 13" key="1">
    <citation type="submission" date="2018-01" db="EMBL/GenBank/DDBJ databases">
        <title>Metagenomic assembled genomes from two thermal pools in the Uzon Caldera, Kamchatka, Russia.</title>
        <authorList>
            <person name="Wilkins L."/>
            <person name="Ettinger C."/>
        </authorList>
    </citation>
    <scope>NUCLEOTIDE SEQUENCE [LARGE SCALE GENOMIC DNA]</scope>
    <source>
        <strain evidence="12">ZAV-15</strain>
    </source>
</reference>
<sequence length="226" mass="25473">MEEVKVVSMPRIGDPAPSFQAMTTMGPIKFPDDFKGQWVVLFSHPADFTPVCSTEFLGFAKLNQEFQKRNVQLVGLSVDSVFSHIAWAMNLKEKTGIEIPFPIIADSDGKVASLFGMLHPGESSTFTVRAVFVIDPNARIRAIIYYPLSAGRNIREILRLVDALQTADKYSVATPADWVPTPQTWEFSEENTKVIVPPPTTYEEAMERFKANYECIDWYLCKKKLS</sequence>